<dbReference type="PANTHER" id="PTHR47204:SF1">
    <property type="entry name" value="RIBONUCLEASE H2 SUBUNIT C"/>
    <property type="match status" value="1"/>
</dbReference>
<accession>A0A830CW74</accession>
<dbReference type="Pfam" id="PF08615">
    <property type="entry name" value="RNase_H2_suC"/>
    <property type="match status" value="1"/>
</dbReference>
<dbReference type="AlphaFoldDB" id="A0A830CW74"/>
<dbReference type="GO" id="GO:0032299">
    <property type="term" value="C:ribonuclease H2 complex"/>
    <property type="evidence" value="ECO:0007669"/>
    <property type="project" value="InterPro"/>
</dbReference>
<sequence length="99" mass="10411">MDGADGGSSLSASATTVDLSRDKAAAADLTGQVHQLPCCIKHDGPTPVSHYFKPKTTGIEVDGLKVEEAYFRGRKLHGTTIALPEGYSGNFLTLFSNGN</sequence>
<proteinExistence type="predicted"/>
<dbReference type="EMBL" id="BMAC01000978">
    <property type="protein sequence ID" value="GFQ04828.1"/>
    <property type="molecule type" value="Genomic_DNA"/>
</dbReference>
<evidence type="ECO:0000313" key="1">
    <source>
        <dbReference type="EMBL" id="GFQ04828.1"/>
    </source>
</evidence>
<gene>
    <name evidence="1" type="ORF">PHJA_002626800</name>
</gene>
<reference evidence="1" key="1">
    <citation type="submission" date="2020-07" db="EMBL/GenBank/DDBJ databases">
        <title>Ethylene signaling mediates host invasion by parasitic plants.</title>
        <authorList>
            <person name="Yoshida S."/>
        </authorList>
    </citation>
    <scope>NUCLEOTIDE SEQUENCE</scope>
    <source>
        <strain evidence="1">Okayama</strain>
    </source>
</reference>
<dbReference type="CDD" id="cd09271">
    <property type="entry name" value="RNase_H2-C"/>
    <property type="match status" value="1"/>
</dbReference>
<dbReference type="InterPro" id="IPR013924">
    <property type="entry name" value="RNase_H2_suC"/>
</dbReference>
<keyword evidence="2" id="KW-1185">Reference proteome</keyword>
<dbReference type="Proteomes" id="UP000653305">
    <property type="component" value="Unassembled WGS sequence"/>
</dbReference>
<dbReference type="PANTHER" id="PTHR47204">
    <property type="entry name" value="OS02G0168900 PROTEIN"/>
    <property type="match status" value="1"/>
</dbReference>
<dbReference type="Gene3D" id="2.40.128.680">
    <property type="match status" value="1"/>
</dbReference>
<comment type="caution">
    <text evidence="1">The sequence shown here is derived from an EMBL/GenBank/DDBJ whole genome shotgun (WGS) entry which is preliminary data.</text>
</comment>
<dbReference type="GO" id="GO:0006401">
    <property type="term" value="P:RNA catabolic process"/>
    <property type="evidence" value="ECO:0007669"/>
    <property type="project" value="InterPro"/>
</dbReference>
<organism evidence="1 2">
    <name type="scientific">Phtheirospermum japonicum</name>
    <dbReference type="NCBI Taxonomy" id="374723"/>
    <lineage>
        <taxon>Eukaryota</taxon>
        <taxon>Viridiplantae</taxon>
        <taxon>Streptophyta</taxon>
        <taxon>Embryophyta</taxon>
        <taxon>Tracheophyta</taxon>
        <taxon>Spermatophyta</taxon>
        <taxon>Magnoliopsida</taxon>
        <taxon>eudicotyledons</taxon>
        <taxon>Gunneridae</taxon>
        <taxon>Pentapetalae</taxon>
        <taxon>asterids</taxon>
        <taxon>lamiids</taxon>
        <taxon>Lamiales</taxon>
        <taxon>Orobanchaceae</taxon>
        <taxon>Orobanchaceae incertae sedis</taxon>
        <taxon>Phtheirospermum</taxon>
    </lineage>
</organism>
<evidence type="ECO:0000313" key="2">
    <source>
        <dbReference type="Proteomes" id="UP000653305"/>
    </source>
</evidence>
<protein>
    <submittedName>
        <fullName evidence="1">Ribonuclease h2 subunit c</fullName>
    </submittedName>
</protein>
<name>A0A830CW74_9LAMI</name>
<dbReference type="OrthoDB" id="6222486at2759"/>